<gene>
    <name evidence="1" type="ORF">EV192_108183</name>
</gene>
<keyword evidence="2" id="KW-1185">Reference proteome</keyword>
<dbReference type="EMBL" id="SLWS01000008">
    <property type="protein sequence ID" value="TCO54895.1"/>
    <property type="molecule type" value="Genomic_DNA"/>
</dbReference>
<name>A0A4R2JL42_9PSEU</name>
<evidence type="ECO:0008006" key="3">
    <source>
        <dbReference type="Google" id="ProtNLM"/>
    </source>
</evidence>
<organism evidence="1 2">
    <name type="scientific">Actinocrispum wychmicini</name>
    <dbReference type="NCBI Taxonomy" id="1213861"/>
    <lineage>
        <taxon>Bacteria</taxon>
        <taxon>Bacillati</taxon>
        <taxon>Actinomycetota</taxon>
        <taxon>Actinomycetes</taxon>
        <taxon>Pseudonocardiales</taxon>
        <taxon>Pseudonocardiaceae</taxon>
        <taxon>Actinocrispum</taxon>
    </lineage>
</organism>
<proteinExistence type="predicted"/>
<sequence>MVLIEDNSAGSGLANARLHGGTLVLVCVLLLAGCGVRPSGTPAPRGQAEGIVLYLVHNGKLTPVVRTGTRPPIGDLVTLLAAGPLPEEEGYTTEVPQGTKLLSTGQPPPELTLSVDVAALSDNAVDQILCTAGYRSRGVILIGQGQSRGPHRCTVE</sequence>
<dbReference type="Proteomes" id="UP000295680">
    <property type="component" value="Unassembled WGS sequence"/>
</dbReference>
<reference evidence="1 2" key="1">
    <citation type="submission" date="2019-03" db="EMBL/GenBank/DDBJ databases">
        <title>Genomic Encyclopedia of Type Strains, Phase IV (KMG-IV): sequencing the most valuable type-strain genomes for metagenomic binning, comparative biology and taxonomic classification.</title>
        <authorList>
            <person name="Goeker M."/>
        </authorList>
    </citation>
    <scope>NUCLEOTIDE SEQUENCE [LARGE SCALE GENOMIC DNA]</scope>
    <source>
        <strain evidence="1 2">DSM 45934</strain>
    </source>
</reference>
<evidence type="ECO:0000313" key="1">
    <source>
        <dbReference type="EMBL" id="TCO54895.1"/>
    </source>
</evidence>
<dbReference type="AlphaFoldDB" id="A0A4R2JL42"/>
<protein>
    <recommendedName>
        <fullName evidence="3">Sporulation and spore germination protein</fullName>
    </recommendedName>
</protein>
<accession>A0A4R2JL42</accession>
<evidence type="ECO:0000313" key="2">
    <source>
        <dbReference type="Proteomes" id="UP000295680"/>
    </source>
</evidence>
<comment type="caution">
    <text evidence="1">The sequence shown here is derived from an EMBL/GenBank/DDBJ whole genome shotgun (WGS) entry which is preliminary data.</text>
</comment>